<evidence type="ECO:0000256" key="3">
    <source>
        <dbReference type="ARBA" id="ARBA00022448"/>
    </source>
</evidence>
<dbReference type="GO" id="GO:0140359">
    <property type="term" value="F:ABC-type transporter activity"/>
    <property type="evidence" value="ECO:0007669"/>
    <property type="project" value="InterPro"/>
</dbReference>
<feature type="transmembrane region" description="Helical" evidence="10">
    <location>
        <begin position="1093"/>
        <end position="1114"/>
    </location>
</feature>
<feature type="transmembrane region" description="Helical" evidence="10">
    <location>
        <begin position="1208"/>
        <end position="1230"/>
    </location>
</feature>
<dbReference type="OrthoDB" id="66620at2759"/>
<dbReference type="InterPro" id="IPR013525">
    <property type="entry name" value="ABC2_TM"/>
</dbReference>
<feature type="transmembrane region" description="Helical" evidence="10">
    <location>
        <begin position="447"/>
        <end position="470"/>
    </location>
</feature>
<dbReference type="InterPro" id="IPR034003">
    <property type="entry name" value="ABCG_PDR_2"/>
</dbReference>
<dbReference type="GO" id="GO:0005524">
    <property type="term" value="F:ATP binding"/>
    <property type="evidence" value="ECO:0007669"/>
    <property type="project" value="UniProtKB-KW"/>
</dbReference>
<keyword evidence="5" id="KW-0547">Nucleotide-binding</keyword>
<dbReference type="PANTHER" id="PTHR19241">
    <property type="entry name" value="ATP-BINDING CASSETTE TRANSPORTER"/>
    <property type="match status" value="1"/>
</dbReference>
<keyword evidence="7 10" id="KW-1133">Transmembrane helix</keyword>
<dbReference type="InterPro" id="IPR003439">
    <property type="entry name" value="ABC_transporter-like_ATP-bd"/>
</dbReference>
<evidence type="ECO:0000256" key="5">
    <source>
        <dbReference type="ARBA" id="ARBA00022741"/>
    </source>
</evidence>
<name>A0A8K1FPU5_PYTOL</name>
<dbReference type="PROSITE" id="PS50893">
    <property type="entry name" value="ABC_TRANSPORTER_2"/>
    <property type="match status" value="2"/>
</dbReference>
<dbReference type="Pfam" id="PF01061">
    <property type="entry name" value="ABC2_membrane"/>
    <property type="match status" value="2"/>
</dbReference>
<evidence type="ECO:0000256" key="10">
    <source>
        <dbReference type="SAM" id="Phobius"/>
    </source>
</evidence>
<evidence type="ECO:0000256" key="1">
    <source>
        <dbReference type="ARBA" id="ARBA00004141"/>
    </source>
</evidence>
<dbReference type="Pfam" id="PF19055">
    <property type="entry name" value="ABC2_membrane_7"/>
    <property type="match status" value="2"/>
</dbReference>
<feature type="transmembrane region" description="Helical" evidence="10">
    <location>
        <begin position="1343"/>
        <end position="1365"/>
    </location>
</feature>
<comment type="subcellular location">
    <subcellularLocation>
        <location evidence="1">Membrane</location>
        <topology evidence="1">Multi-pass membrane protein</topology>
    </subcellularLocation>
</comment>
<dbReference type="GO" id="GO:0016020">
    <property type="term" value="C:membrane"/>
    <property type="evidence" value="ECO:0007669"/>
    <property type="project" value="UniProtKB-SubCell"/>
</dbReference>
<feature type="transmembrane region" description="Helical" evidence="10">
    <location>
        <begin position="555"/>
        <end position="578"/>
    </location>
</feature>
<keyword evidence="8 10" id="KW-0472">Membrane</keyword>
<dbReference type="Proteomes" id="UP000794436">
    <property type="component" value="Unassembled WGS sequence"/>
</dbReference>
<feature type="transmembrane region" description="Helical" evidence="10">
    <location>
        <begin position="590"/>
        <end position="608"/>
    </location>
</feature>
<accession>A0A8K1FPU5</accession>
<dbReference type="InterPro" id="IPR043926">
    <property type="entry name" value="ABCG_dom"/>
</dbReference>
<dbReference type="InterPro" id="IPR027417">
    <property type="entry name" value="P-loop_NTPase"/>
</dbReference>
<protein>
    <recommendedName>
        <fullName evidence="11">ABC transporter domain-containing protein</fullName>
    </recommendedName>
</protein>
<dbReference type="FunFam" id="3.40.50.300:FF:000528">
    <property type="entry name" value="ABC transporter G family member 31"/>
    <property type="match status" value="1"/>
</dbReference>
<evidence type="ECO:0000256" key="9">
    <source>
        <dbReference type="SAM" id="MobiDB-lite"/>
    </source>
</evidence>
<dbReference type="SUPFAM" id="SSF52540">
    <property type="entry name" value="P-loop containing nucleoside triphosphate hydrolases"/>
    <property type="match status" value="2"/>
</dbReference>
<dbReference type="SMART" id="SM00382">
    <property type="entry name" value="AAA"/>
    <property type="match status" value="2"/>
</dbReference>
<proteinExistence type="inferred from homology"/>
<dbReference type="FunFam" id="3.40.50.300:FF:000289">
    <property type="entry name" value="ABC transporter G family member 31"/>
    <property type="match status" value="1"/>
</dbReference>
<feature type="transmembrane region" description="Helical" evidence="10">
    <location>
        <begin position="522"/>
        <end position="543"/>
    </location>
</feature>
<feature type="transmembrane region" description="Helical" evidence="10">
    <location>
        <begin position="1126"/>
        <end position="1148"/>
    </location>
</feature>
<dbReference type="Gene3D" id="3.40.50.300">
    <property type="entry name" value="P-loop containing nucleotide triphosphate hydrolases"/>
    <property type="match status" value="2"/>
</dbReference>
<evidence type="ECO:0000313" key="12">
    <source>
        <dbReference type="EMBL" id="TMW65968.1"/>
    </source>
</evidence>
<dbReference type="GO" id="GO:0016887">
    <property type="term" value="F:ATP hydrolysis activity"/>
    <property type="evidence" value="ECO:0007669"/>
    <property type="project" value="InterPro"/>
</dbReference>
<sequence>MARQNRGGHGLEHGSGKALLAQGPEKLHEYVTSTMEAAMKRAMPRMEIRFRDLSLSADDLVKKEDAKKQAELPTLVNEVKSGFGGLCTRKIVVQKPILHEISGVFRPGTMTLVLGQPGSGKSSLLKVLSGRFPVTKNTSLQGSVTYNGVHQGMLNGLLPQFVAYVTQDDKHLSLLTVKETLEYAHKFSGIQLPRHTAEMLKNGSPEETKAAQEAIRSMFEHYPEIIIEQLGLTNCEDTILGDAMIRGVSGGERKRVTLGEMEFGLKYVSFMDEISTGLDSAATYDIIKAQRSIADKFKKTIVMSLLQPTPEVVALFDDIMLLNEGHVMYYGPRMKVMKYFEDLGLSCPPHRDPADFLMDIGTNQQEQYVNERSRAGIPRTAAEFGALYKQSEVYARILDELEEPQDPTLMKDVKDHINPTPLFHQPYFGNFSTLLQRQLRVTFRNKALLIGRVASVLVIGLLYASVFYQFEVRDVQVVMGTLFATVFFVAMSQYAQLPMMVMEREIFYKQRAANLVRSSTYVTSYLISQIPICLLEVLILGSLTHWMCGFADSAIAFINYIVILFLLNFCFTGWYMVLAAWTPNLHVVEPLGMVSLLFFVLFAGFVIFRGQLPNYLEWLYWINPVAWSLRATAVNQYRSEAYDVCTYEGTQYCKEYNLTMGQYYLDLYDVPSESYWVEYGMLYLFGLAIVLVTFAGYLLEYKRYETPENHDTVAKSEDDLTTESTSKKPKDAQYTLLNSPQTVVDVVRRDKHFVPVTLAFKDLRYSVQDPNNPKQQLELLKGITGLALPGSVTALMGASGAGKTTLMDVIAGRKTEGTISGSILMNGYEATDLVIRRSTGYCEQVDVHLESATFREALTFSAFLRQSSDIPDATKFDSVNECLELLDLTPLADRIIRGSTIEQRKRLTIGVELAAQPSVIFLDEPTSGLDARSAKVIMDGVRKVADSGRTIVCTIHQPSAEVFYLFDSLLLLKKGGETVFYGDLGSDCRNLIDYFESISGLKPLPSNYNPATWMLECIGAGVSNEVAVDVDFVEHFKASEHRRILDERLDKDGVTRPADGVAELKFANKRAASGATQFRFLLRRSFALYWRSASYNLTRLVISLVLALLFWLVFGSADYTTYQGLSSGIGMVFLTSLFNGIVAFNSVLPIAIEERNVFYRERAGETYNAFWFFMASTIVEIPYVFTSGLIFTAIFFPAVGFEGLVTGVLYWVAVSLLILMQTYFGLFIAYAFPTVEVAAVVGILLNTIFLLFVGYLPPTSKIPKGYKWLTHITPQHYPFLILSSLVFSDCDQDPVINYTTGEVLQEGGSQLGCQVLLNTPRELGTITVKGFAEGLFKMEHDDIWFNFAITLVFVVVFRVFGLLALRFVNHQKR</sequence>
<keyword evidence="3" id="KW-0813">Transport</keyword>
<evidence type="ECO:0000256" key="7">
    <source>
        <dbReference type="ARBA" id="ARBA00022989"/>
    </source>
</evidence>
<keyword evidence="13" id="KW-1185">Reference proteome</keyword>
<keyword evidence="4 10" id="KW-0812">Transmembrane</keyword>
<feature type="transmembrane region" description="Helical" evidence="10">
    <location>
        <begin position="1237"/>
        <end position="1256"/>
    </location>
</feature>
<keyword evidence="6" id="KW-0067">ATP-binding</keyword>
<evidence type="ECO:0000259" key="11">
    <source>
        <dbReference type="PROSITE" id="PS50893"/>
    </source>
</evidence>
<feature type="region of interest" description="Disordered" evidence="9">
    <location>
        <begin position="710"/>
        <end position="732"/>
    </location>
</feature>
<evidence type="ECO:0000256" key="2">
    <source>
        <dbReference type="ARBA" id="ARBA00006012"/>
    </source>
</evidence>
<dbReference type="Pfam" id="PF00005">
    <property type="entry name" value="ABC_tran"/>
    <property type="match status" value="2"/>
</dbReference>
<reference evidence="12" key="1">
    <citation type="submission" date="2019-03" db="EMBL/GenBank/DDBJ databases">
        <title>Long read genome sequence of the mycoparasitic Pythium oligandrum ATCC 38472 isolated from sugarbeet rhizosphere.</title>
        <authorList>
            <person name="Gaulin E."/>
        </authorList>
    </citation>
    <scope>NUCLEOTIDE SEQUENCE</scope>
    <source>
        <strain evidence="12">ATCC 38472_TT</strain>
    </source>
</reference>
<feature type="transmembrane region" description="Helical" evidence="10">
    <location>
        <begin position="1169"/>
        <end position="1196"/>
    </location>
</feature>
<feature type="transmembrane region" description="Helical" evidence="10">
    <location>
        <begin position="482"/>
        <end position="501"/>
    </location>
</feature>
<dbReference type="EMBL" id="SPLM01000036">
    <property type="protein sequence ID" value="TMW65968.1"/>
    <property type="molecule type" value="Genomic_DNA"/>
</dbReference>
<comment type="caution">
    <text evidence="12">The sequence shown here is derived from an EMBL/GenBank/DDBJ whole genome shotgun (WGS) entry which is preliminary data.</text>
</comment>
<organism evidence="12 13">
    <name type="scientific">Pythium oligandrum</name>
    <name type="common">Mycoparasitic fungus</name>
    <dbReference type="NCBI Taxonomy" id="41045"/>
    <lineage>
        <taxon>Eukaryota</taxon>
        <taxon>Sar</taxon>
        <taxon>Stramenopiles</taxon>
        <taxon>Oomycota</taxon>
        <taxon>Peronosporomycetes</taxon>
        <taxon>Pythiales</taxon>
        <taxon>Pythiaceae</taxon>
        <taxon>Pythium</taxon>
    </lineage>
</organism>
<evidence type="ECO:0000256" key="8">
    <source>
        <dbReference type="ARBA" id="ARBA00023136"/>
    </source>
</evidence>
<evidence type="ECO:0000313" key="13">
    <source>
        <dbReference type="Proteomes" id="UP000794436"/>
    </source>
</evidence>
<feature type="domain" description="ABC transporter" evidence="11">
    <location>
        <begin position="61"/>
        <end position="349"/>
    </location>
</feature>
<gene>
    <name evidence="12" type="ORF">Poli38472_003733</name>
</gene>
<evidence type="ECO:0000256" key="6">
    <source>
        <dbReference type="ARBA" id="ARBA00022840"/>
    </source>
</evidence>
<evidence type="ECO:0000256" key="4">
    <source>
        <dbReference type="ARBA" id="ARBA00022692"/>
    </source>
</evidence>
<dbReference type="InterPro" id="IPR003593">
    <property type="entry name" value="AAA+_ATPase"/>
</dbReference>
<feature type="domain" description="ABC transporter" evidence="11">
    <location>
        <begin position="758"/>
        <end position="1000"/>
    </location>
</feature>
<feature type="transmembrane region" description="Helical" evidence="10">
    <location>
        <begin position="680"/>
        <end position="699"/>
    </location>
</feature>
<dbReference type="CDD" id="cd03232">
    <property type="entry name" value="ABCG_PDR_domain2"/>
    <property type="match status" value="1"/>
</dbReference>
<comment type="similarity">
    <text evidence="2">Belongs to the ABC transporter superfamily. ABCG family. PDR (TC 3.A.1.205) subfamily.</text>
</comment>